<dbReference type="InterPro" id="IPR010262">
    <property type="entry name" value="Arylsulfotransferase_bact"/>
</dbReference>
<feature type="compositionally biased region" description="Pro residues" evidence="1">
    <location>
        <begin position="1"/>
        <end position="12"/>
    </location>
</feature>
<sequence>MLSDRPLPPSGPSPDRSPLRRRSLLAGGASASLALLALSACTDEDAEPGPQEPDTEAVSALKVVYSENPSARGDWTVWSVSYELAEDQETPPLYDASTQQARHEALEAKKAEKQWTVQDPLVVLDPYGSTRTGLYVFFEDAVSGQLDVLCRAAATEDFAHTAANHAGETGFEGLVIGAIPGAHNTLAVTWRPEGGAETSAELRIKAPTTASGYGTAVAAEIVDADALTPGLFALNGVTDLSNNTYLFDNAGILRAELHSGDTAAHHVVPEDGRIVTTTGSRQLGVLDPFGHATTLIDLGEHSVHHDLAVVDDLAYLLTSLASSGRVEDRVIRVDLGSGAVEEVVDLQKVLPEYESLAHAQEGEAGGSVVQGKDWIHINSIDIADGVMILSARETSTIIALDDALDPGTEPSVRWMIGVEALWEGTGYEEHFLTPEGDVIGNAGQHTVHRIDDDALPAGQFYLEMFNNNYWRVSTREDADWQDVGPDDATTDEHDGVSHALRYVVDENAGTFRQDEAVELPYSSVVSNVNRLGDGGIDQPMVTNSGRANEYSERSADGTVLASYRYDSASHGYRVYKAPFDGFWFTAT</sequence>
<comment type="caution">
    <text evidence="2">The sequence shown here is derived from an EMBL/GenBank/DDBJ whole genome shotgun (WGS) entry which is preliminary data.</text>
</comment>
<evidence type="ECO:0000313" key="3">
    <source>
        <dbReference type="Proteomes" id="UP000698222"/>
    </source>
</evidence>
<dbReference type="Proteomes" id="UP000698222">
    <property type="component" value="Unassembled WGS sequence"/>
</dbReference>
<dbReference type="Pfam" id="PF05935">
    <property type="entry name" value="Arylsulfotrans"/>
    <property type="match status" value="1"/>
</dbReference>
<evidence type="ECO:0000256" key="1">
    <source>
        <dbReference type="SAM" id="MobiDB-lite"/>
    </source>
</evidence>
<evidence type="ECO:0000313" key="2">
    <source>
        <dbReference type="EMBL" id="MBP2409776.1"/>
    </source>
</evidence>
<gene>
    <name evidence="2" type="ORF">JOF44_002679</name>
</gene>
<keyword evidence="3" id="KW-1185">Reference proteome</keyword>
<dbReference type="InterPro" id="IPR053143">
    <property type="entry name" value="Arylsulfate_ST"/>
</dbReference>
<dbReference type="PANTHER" id="PTHR35340">
    <property type="entry name" value="PQQ ENZYME REPEAT PROTEIN-RELATED"/>
    <property type="match status" value="1"/>
</dbReference>
<organism evidence="2 3">
    <name type="scientific">Brachybacterium fresconis</name>
    <dbReference type="NCBI Taxonomy" id="173363"/>
    <lineage>
        <taxon>Bacteria</taxon>
        <taxon>Bacillati</taxon>
        <taxon>Actinomycetota</taxon>
        <taxon>Actinomycetes</taxon>
        <taxon>Micrococcales</taxon>
        <taxon>Dermabacteraceae</taxon>
        <taxon>Brachybacterium</taxon>
    </lineage>
</organism>
<feature type="region of interest" description="Disordered" evidence="1">
    <location>
        <begin position="1"/>
        <end position="21"/>
    </location>
</feature>
<reference evidence="2 3" key="1">
    <citation type="submission" date="2021-03" db="EMBL/GenBank/DDBJ databases">
        <title>Sequencing the genomes of 1000 actinobacteria strains.</title>
        <authorList>
            <person name="Klenk H.-P."/>
        </authorList>
    </citation>
    <scope>NUCLEOTIDE SEQUENCE [LARGE SCALE GENOMIC DNA]</scope>
    <source>
        <strain evidence="2 3">DSM 14564</strain>
    </source>
</reference>
<dbReference type="RefSeq" id="WP_209892341.1">
    <property type="nucleotide sequence ID" value="NZ_BAAAJV010000025.1"/>
</dbReference>
<proteinExistence type="predicted"/>
<dbReference type="PANTHER" id="PTHR35340:SF5">
    <property type="entry name" value="ASST-DOMAIN-CONTAINING PROTEIN"/>
    <property type="match status" value="1"/>
</dbReference>
<protein>
    <recommendedName>
        <fullName evidence="4">Arylsulfotransferase (ASST)</fullName>
    </recommendedName>
</protein>
<dbReference type="EMBL" id="JAGIOC010000001">
    <property type="protein sequence ID" value="MBP2409776.1"/>
    <property type="molecule type" value="Genomic_DNA"/>
</dbReference>
<name>A0ABS4YLV2_9MICO</name>
<accession>A0ABS4YLV2</accession>
<evidence type="ECO:0008006" key="4">
    <source>
        <dbReference type="Google" id="ProtNLM"/>
    </source>
</evidence>